<keyword evidence="1" id="KW-0472">Membrane</keyword>
<keyword evidence="1" id="KW-1133">Transmembrane helix</keyword>
<gene>
    <name evidence="2" type="ORF">DERP_013307</name>
</gene>
<evidence type="ECO:0000256" key="1">
    <source>
        <dbReference type="SAM" id="Phobius"/>
    </source>
</evidence>
<keyword evidence="3" id="KW-1185">Reference proteome</keyword>
<proteinExistence type="predicted"/>
<evidence type="ECO:0000313" key="2">
    <source>
        <dbReference type="EMBL" id="KAH9417136.1"/>
    </source>
</evidence>
<accession>A0ABQ8J3L1</accession>
<reference evidence="2 3" key="1">
    <citation type="journal article" date="2018" name="J. Allergy Clin. Immunol.">
        <title>High-quality assembly of Dermatophagoides pteronyssinus genome and transcriptome reveals a wide range of novel allergens.</title>
        <authorList>
            <person name="Liu X.Y."/>
            <person name="Yang K.Y."/>
            <person name="Wang M.Q."/>
            <person name="Kwok J.S."/>
            <person name="Zeng X."/>
            <person name="Yang Z."/>
            <person name="Xiao X.J."/>
            <person name="Lau C.P."/>
            <person name="Li Y."/>
            <person name="Huang Z.M."/>
            <person name="Ba J.G."/>
            <person name="Yim A.K."/>
            <person name="Ouyang C.Y."/>
            <person name="Ngai S.M."/>
            <person name="Chan T.F."/>
            <person name="Leung E.L."/>
            <person name="Liu L."/>
            <person name="Liu Z.G."/>
            <person name="Tsui S.K."/>
        </authorList>
    </citation>
    <scope>NUCLEOTIDE SEQUENCE [LARGE SCALE GENOMIC DNA]</scope>
    <source>
        <strain evidence="2">Derp</strain>
    </source>
</reference>
<protein>
    <submittedName>
        <fullName evidence="2">Uncharacterized protein</fullName>
    </submittedName>
</protein>
<reference evidence="2 3" key="2">
    <citation type="journal article" date="2022" name="Mol. Biol. Evol.">
        <title>Comparative Genomics Reveals Insights into the Divergent Evolution of Astigmatic Mites and Household Pest Adaptations.</title>
        <authorList>
            <person name="Xiong Q."/>
            <person name="Wan A.T."/>
            <person name="Liu X."/>
            <person name="Fung C.S."/>
            <person name="Xiao X."/>
            <person name="Malainual N."/>
            <person name="Hou J."/>
            <person name="Wang L."/>
            <person name="Wang M."/>
            <person name="Yang K.Y."/>
            <person name="Cui Y."/>
            <person name="Leung E.L."/>
            <person name="Nong W."/>
            <person name="Shin S.K."/>
            <person name="Au S.W."/>
            <person name="Jeong K.Y."/>
            <person name="Chew F.T."/>
            <person name="Hui J.H."/>
            <person name="Leung T.F."/>
            <person name="Tungtrongchitr A."/>
            <person name="Zhong N."/>
            <person name="Liu Z."/>
            <person name="Tsui S.K."/>
        </authorList>
    </citation>
    <scope>NUCLEOTIDE SEQUENCE [LARGE SCALE GENOMIC DNA]</scope>
    <source>
        <strain evidence="2">Derp</strain>
    </source>
</reference>
<feature type="transmembrane region" description="Helical" evidence="1">
    <location>
        <begin position="58"/>
        <end position="76"/>
    </location>
</feature>
<keyword evidence="1" id="KW-0812">Transmembrane</keyword>
<name>A0ABQ8J3L1_DERPT</name>
<dbReference type="EMBL" id="NJHN03000081">
    <property type="protein sequence ID" value="KAH9417136.1"/>
    <property type="molecule type" value="Genomic_DNA"/>
</dbReference>
<comment type="caution">
    <text evidence="2">The sequence shown here is derived from an EMBL/GenBank/DDBJ whole genome shotgun (WGS) entry which is preliminary data.</text>
</comment>
<evidence type="ECO:0000313" key="3">
    <source>
        <dbReference type="Proteomes" id="UP000887458"/>
    </source>
</evidence>
<organism evidence="2 3">
    <name type="scientific">Dermatophagoides pteronyssinus</name>
    <name type="common">European house dust mite</name>
    <dbReference type="NCBI Taxonomy" id="6956"/>
    <lineage>
        <taxon>Eukaryota</taxon>
        <taxon>Metazoa</taxon>
        <taxon>Ecdysozoa</taxon>
        <taxon>Arthropoda</taxon>
        <taxon>Chelicerata</taxon>
        <taxon>Arachnida</taxon>
        <taxon>Acari</taxon>
        <taxon>Acariformes</taxon>
        <taxon>Sarcoptiformes</taxon>
        <taxon>Astigmata</taxon>
        <taxon>Psoroptidia</taxon>
        <taxon>Analgoidea</taxon>
        <taxon>Pyroglyphidae</taxon>
        <taxon>Dermatophagoidinae</taxon>
        <taxon>Dermatophagoides</taxon>
    </lineage>
</organism>
<sequence length="86" mass="9792">MRKKINIFQISGVHFARSGVSRLTNNKLAAQGDDDDDGGGCISMDQEKHFRCYDFRNFKAIFLSLAQIVIIIILEINEMELSHIHP</sequence>
<dbReference type="Proteomes" id="UP000887458">
    <property type="component" value="Unassembled WGS sequence"/>
</dbReference>